<name>A0AAV4WQQ8_CAEEX</name>
<dbReference type="Proteomes" id="UP001054945">
    <property type="component" value="Unassembled WGS sequence"/>
</dbReference>
<dbReference type="AlphaFoldDB" id="A0AAV4WQQ8"/>
<protein>
    <submittedName>
        <fullName evidence="1">Uncharacterized protein</fullName>
    </submittedName>
</protein>
<reference evidence="1 2" key="1">
    <citation type="submission" date="2021-06" db="EMBL/GenBank/DDBJ databases">
        <title>Caerostris extrusa draft genome.</title>
        <authorList>
            <person name="Kono N."/>
            <person name="Arakawa K."/>
        </authorList>
    </citation>
    <scope>NUCLEOTIDE SEQUENCE [LARGE SCALE GENOMIC DNA]</scope>
</reference>
<keyword evidence="2" id="KW-1185">Reference proteome</keyword>
<sequence>MLLWQLSRSCEILLGIPIARRWYGIICLTPPHNTAKLRNIWNENYLPRDRQSNRPSVHKKLYLQFHKSPLVININPPPNGWPAHGLAHSFRALSPGSYKLLPPLIAGREGLTLWEKLEE</sequence>
<evidence type="ECO:0000313" key="1">
    <source>
        <dbReference type="EMBL" id="GIY84917.1"/>
    </source>
</evidence>
<gene>
    <name evidence="1" type="ORF">CEXT_229181</name>
</gene>
<organism evidence="1 2">
    <name type="scientific">Caerostris extrusa</name>
    <name type="common">Bark spider</name>
    <name type="synonym">Caerostris bankana</name>
    <dbReference type="NCBI Taxonomy" id="172846"/>
    <lineage>
        <taxon>Eukaryota</taxon>
        <taxon>Metazoa</taxon>
        <taxon>Ecdysozoa</taxon>
        <taxon>Arthropoda</taxon>
        <taxon>Chelicerata</taxon>
        <taxon>Arachnida</taxon>
        <taxon>Araneae</taxon>
        <taxon>Araneomorphae</taxon>
        <taxon>Entelegynae</taxon>
        <taxon>Araneoidea</taxon>
        <taxon>Araneidae</taxon>
        <taxon>Caerostris</taxon>
    </lineage>
</organism>
<proteinExistence type="predicted"/>
<accession>A0AAV4WQQ8</accession>
<comment type="caution">
    <text evidence="1">The sequence shown here is derived from an EMBL/GenBank/DDBJ whole genome shotgun (WGS) entry which is preliminary data.</text>
</comment>
<evidence type="ECO:0000313" key="2">
    <source>
        <dbReference type="Proteomes" id="UP001054945"/>
    </source>
</evidence>
<dbReference type="EMBL" id="BPLR01016593">
    <property type="protein sequence ID" value="GIY84917.1"/>
    <property type="molecule type" value="Genomic_DNA"/>
</dbReference>